<evidence type="ECO:0000256" key="4">
    <source>
        <dbReference type="PROSITE-ProRule" id="PRU00289"/>
    </source>
</evidence>
<dbReference type="RefSeq" id="WP_153025390.1">
    <property type="nucleotide sequence ID" value="NZ_WIAO01000012.1"/>
</dbReference>
<dbReference type="PROSITE" id="PS50901">
    <property type="entry name" value="FTSK"/>
    <property type="match status" value="4"/>
</dbReference>
<gene>
    <name evidence="6" type="primary">eccCb</name>
    <name evidence="6" type="ORF">GFD30_11625</name>
</gene>
<proteinExistence type="predicted"/>
<evidence type="ECO:0000256" key="1">
    <source>
        <dbReference type="ARBA" id="ARBA00022737"/>
    </source>
</evidence>
<dbReference type="GO" id="GO:0005524">
    <property type="term" value="F:ATP binding"/>
    <property type="evidence" value="ECO:0007669"/>
    <property type="project" value="UniProtKB-UniRule"/>
</dbReference>
<dbReference type="PANTHER" id="PTHR22683:SF1">
    <property type="entry name" value="TYPE VII SECRETION SYSTEM PROTEIN ESSC"/>
    <property type="match status" value="1"/>
</dbReference>
<dbReference type="InterPro" id="IPR002543">
    <property type="entry name" value="FtsK_dom"/>
</dbReference>
<dbReference type="InterPro" id="IPR029030">
    <property type="entry name" value="Caspase-like_dom_sf"/>
</dbReference>
<dbReference type="Proteomes" id="UP000477750">
    <property type="component" value="Unassembled WGS sequence"/>
</dbReference>
<feature type="binding site" evidence="4">
    <location>
        <begin position="324"/>
        <end position="331"/>
    </location>
    <ligand>
        <name>ATP</name>
        <dbReference type="ChEBI" id="CHEBI:30616"/>
    </ligand>
</feature>
<dbReference type="Pfam" id="PF01935">
    <property type="entry name" value="DUF87"/>
    <property type="match status" value="1"/>
</dbReference>
<dbReference type="EMBL" id="WIAO01000012">
    <property type="protein sequence ID" value="MQM26216.1"/>
    <property type="molecule type" value="Genomic_DNA"/>
</dbReference>
<evidence type="ECO:0000313" key="7">
    <source>
        <dbReference type="Proteomes" id="UP000477750"/>
    </source>
</evidence>
<feature type="domain" description="FtsK" evidence="5">
    <location>
        <begin position="947"/>
        <end position="1138"/>
    </location>
</feature>
<dbReference type="InterPro" id="IPR002789">
    <property type="entry name" value="HerA_central"/>
</dbReference>
<dbReference type="Pfam" id="PF00656">
    <property type="entry name" value="Peptidase_C14"/>
    <property type="match status" value="1"/>
</dbReference>
<feature type="domain" description="FtsK" evidence="5">
    <location>
        <begin position="1234"/>
        <end position="1414"/>
    </location>
</feature>
<reference evidence="6 7" key="1">
    <citation type="submission" date="2019-10" db="EMBL/GenBank/DDBJ databases">
        <title>Glycomyces albidus sp. nov., a novel actinomycete isolated from rhizosphere soil of wheat (Triticum aestivum L.).</title>
        <authorList>
            <person name="Qian L."/>
        </authorList>
    </citation>
    <scope>NUCLEOTIDE SEQUENCE [LARGE SCALE GENOMIC DNA]</scope>
    <source>
        <strain evidence="6 7">NEAU-7082</strain>
    </source>
</reference>
<dbReference type="NCBIfam" id="TIGR03925">
    <property type="entry name" value="T7SS_EccC_b"/>
    <property type="match status" value="1"/>
</dbReference>
<name>A0A6L5G9C4_9ACTN</name>
<dbReference type="InterPro" id="IPR027417">
    <property type="entry name" value="P-loop_NTPase"/>
</dbReference>
<dbReference type="InterPro" id="IPR003593">
    <property type="entry name" value="AAA+_ATPase"/>
</dbReference>
<dbReference type="GO" id="GO:0006508">
    <property type="term" value="P:proteolysis"/>
    <property type="evidence" value="ECO:0007669"/>
    <property type="project" value="InterPro"/>
</dbReference>
<dbReference type="GO" id="GO:0003677">
    <property type="term" value="F:DNA binding"/>
    <property type="evidence" value="ECO:0007669"/>
    <property type="project" value="InterPro"/>
</dbReference>
<organism evidence="6 7">
    <name type="scientific">Glycomyces albidus</name>
    <dbReference type="NCBI Taxonomy" id="2656774"/>
    <lineage>
        <taxon>Bacteria</taxon>
        <taxon>Bacillati</taxon>
        <taxon>Actinomycetota</taxon>
        <taxon>Actinomycetes</taxon>
        <taxon>Glycomycetales</taxon>
        <taxon>Glycomycetaceae</taxon>
        <taxon>Glycomyces</taxon>
    </lineage>
</organism>
<protein>
    <submittedName>
        <fullName evidence="6">Type VII secretion protein EccCb</fullName>
    </submittedName>
</protein>
<dbReference type="InterPro" id="IPR050206">
    <property type="entry name" value="FtsK/SpoIIIE/SftA"/>
</dbReference>
<dbReference type="Pfam" id="PF01580">
    <property type="entry name" value="FtsK_SpoIIIE"/>
    <property type="match status" value="3"/>
</dbReference>
<dbReference type="SMART" id="SM00382">
    <property type="entry name" value="AAA"/>
    <property type="match status" value="4"/>
</dbReference>
<keyword evidence="1" id="KW-0677">Repeat</keyword>
<dbReference type="InterPro" id="IPR023837">
    <property type="entry name" value="EccCb-like_Actinobacteria"/>
</dbReference>
<comment type="caution">
    <text evidence="6">The sequence shown here is derived from an EMBL/GenBank/DDBJ whole genome shotgun (WGS) entry which is preliminary data.</text>
</comment>
<dbReference type="GO" id="GO:0004197">
    <property type="term" value="F:cysteine-type endopeptidase activity"/>
    <property type="evidence" value="ECO:0007669"/>
    <property type="project" value="InterPro"/>
</dbReference>
<feature type="binding site" evidence="4">
    <location>
        <begin position="965"/>
        <end position="972"/>
    </location>
    <ligand>
        <name>ATP</name>
        <dbReference type="ChEBI" id="CHEBI:30616"/>
    </ligand>
</feature>
<feature type="binding site" evidence="4">
    <location>
        <begin position="646"/>
        <end position="653"/>
    </location>
    <ligand>
        <name>ATP</name>
        <dbReference type="ChEBI" id="CHEBI:30616"/>
    </ligand>
</feature>
<evidence type="ECO:0000259" key="5">
    <source>
        <dbReference type="PROSITE" id="PS50901"/>
    </source>
</evidence>
<dbReference type="NCBIfam" id="NF047832">
    <property type="entry name" value="caspase_w_EACC1"/>
    <property type="match status" value="1"/>
</dbReference>
<dbReference type="Gene3D" id="3.40.50.1460">
    <property type="match status" value="1"/>
</dbReference>
<dbReference type="Gene3D" id="3.40.50.300">
    <property type="entry name" value="P-loop containing nucleotide triphosphate hydrolases"/>
    <property type="match status" value="4"/>
</dbReference>
<dbReference type="CDD" id="cd00267">
    <property type="entry name" value="ABC_ATPase"/>
    <property type="match status" value="1"/>
</dbReference>
<accession>A0A6L5G9C4</accession>
<dbReference type="PANTHER" id="PTHR22683">
    <property type="entry name" value="SPORULATION PROTEIN RELATED"/>
    <property type="match status" value="1"/>
</dbReference>
<feature type="domain" description="FtsK" evidence="5">
    <location>
        <begin position="623"/>
        <end position="823"/>
    </location>
</feature>
<keyword evidence="3 4" id="KW-0067">ATP-binding</keyword>
<dbReference type="SUPFAM" id="SSF52540">
    <property type="entry name" value="P-loop containing nucleoside triphosphate hydrolases"/>
    <property type="match status" value="4"/>
</dbReference>
<sequence length="1466" mass="159225">MTRRALLVANDSYHDSSLNGLISPETDAVELGELLKDRRVGGFEVEILVNESKLTVEQAIERLFAEARPDDVVLLYFSGHGVRDRRRRLHFAVPRTDVLSGLASTSVSASFVKERMADSDAEAVVVLLDCCYSGLFTEDGLKSGPQPDMEQELQDFASGRGVFVLTATDAVQEAADGVLDAEGAPGQSAFTAAVVHGLRSGDADVRGVGSVTPDDLWQYVSTEVPSRTDGRQTPTQFGRLESPIELARVGSGGPKLFLETGSRLSLGRLTGELTATPLHGFRATAWEGSGRLIVPIGQVVAHGERSETMSVSFGQRGGHILTVGKMGAGKSSLLRTLACSLAMTHSPSEIALEFLESGANKLGSLQALPHVRSVVGDDESDAVTALLDRTEELIKQRKALFRKHGLVSTEHFRNSRGTLPEGPHPDLVIFIDQWSDFAGAIPKFAARIERLINVGREFGVHLAVATRRPLDLPRPLFELFGSYIELRLPDPDDSLIDPALSRRLPESEPGWALMKGLRFRVAQPFLSDDSPLEEPYIDGAAEIIDRIDRAWTPAGPAAPAGRWPTATFAEPAGPEETSPDTKGIRLAEVLGFEATEFRPGTHWKAKPADDYLRVPIGIGAFGREPLALDLKEASQGGMGPHGLLVGATGSGKSEVLRTIVGSLIATHSPDELNLVLVDFKGGATFAALDELPHVSAVITNLADEMELVDRMADALEGELVRRQEALRAAGNFANRWVYEQARLTGQRLEPMPSLLVVVDEFSEMLVAKPEFINQFLYIGRIGRSLGVHMLLATQRLGDGKLRGLEGFLSYRLALRTFTQQESRAAIGSNAASELPPAPGHGYLQVGTQELVRFRAAYSGTAVPATEPGSGEPVRSEIETLVELSKGRGRPARQVWLPPLAEPPSLDLLLPRLTADPARGLSPGGGESWKWRLRAVLGEEDRPFEQRRAPLVADLGGAQGNVAVAGAAQTGKSTLLRSMIGSLALTHTPREVQFYCLDFGGGTLRALAGLPHVAGVFGRQDDEGVRRTLQELTAILDDRETHFTANGIDSMASYRRLKAQGRFADDPFGDLFLVVDNWMTLREDFEPFVDQVRAIGNRGLAFGVHVVVTCTRWGDIRMNMRDMFGLKIELKLSDSMESEIDRKAAANVPPNRPGRGLSPNKLHFLAAVPRIDSIRDGDDLQAGVEDLVSRVREAWPGRPCPPVRLLPKRLPVADFLKAVDRTRPGIPIGLDEAGLKPVHLDFDKDPHLLVFGDSGSGKTNLLRHLAREIRDARGERDAKIIMVDYRRGMLEEIGEPTLLDYAMSSSQLLGTVKNLKGPMEKRLPSHGVTAVQLRDRSWWTGPDLYLLVDDYDIVATRLNPLADLSDLIAHGRDIGFHIVVARRASGAARSTFDPVVSRVSELESPLLVMSGSRGQGALFNKVRPSPQPPGRGILLRRIEGEQVVQTALLPPNGFAEKSPVPEESGGS</sequence>
<keyword evidence="2 4" id="KW-0547">Nucleotide-binding</keyword>
<evidence type="ECO:0000256" key="2">
    <source>
        <dbReference type="ARBA" id="ARBA00022741"/>
    </source>
</evidence>
<dbReference type="SUPFAM" id="SSF52129">
    <property type="entry name" value="Caspase-like"/>
    <property type="match status" value="1"/>
</dbReference>
<feature type="binding site" evidence="4">
    <location>
        <begin position="1251"/>
        <end position="1258"/>
    </location>
    <ligand>
        <name>ATP</name>
        <dbReference type="ChEBI" id="CHEBI:30616"/>
    </ligand>
</feature>
<dbReference type="InterPro" id="IPR011600">
    <property type="entry name" value="Pept_C14_caspase"/>
</dbReference>
<evidence type="ECO:0000313" key="6">
    <source>
        <dbReference type="EMBL" id="MQM26216.1"/>
    </source>
</evidence>
<keyword evidence="7" id="KW-1185">Reference proteome</keyword>
<evidence type="ECO:0000256" key="3">
    <source>
        <dbReference type="ARBA" id="ARBA00022840"/>
    </source>
</evidence>
<feature type="domain" description="FtsK" evidence="5">
    <location>
        <begin position="306"/>
        <end position="495"/>
    </location>
</feature>